<dbReference type="Gene3D" id="3.30.565.10">
    <property type="entry name" value="Histidine kinase-like ATPase, C-terminal domain"/>
    <property type="match status" value="1"/>
</dbReference>
<feature type="compositionally biased region" description="Polar residues" evidence="3">
    <location>
        <begin position="449"/>
        <end position="459"/>
    </location>
</feature>
<feature type="region of interest" description="Disordered" evidence="3">
    <location>
        <begin position="411"/>
        <end position="459"/>
    </location>
</feature>
<feature type="compositionally biased region" description="Polar residues" evidence="3">
    <location>
        <begin position="418"/>
        <end position="438"/>
    </location>
</feature>
<feature type="region of interest" description="Disordered" evidence="3">
    <location>
        <begin position="609"/>
        <end position="664"/>
    </location>
</feature>
<dbReference type="Pfam" id="PF02518">
    <property type="entry name" value="HATPase_c"/>
    <property type="match status" value="1"/>
</dbReference>
<sequence length="893" mass="96107">MPIEALPQATVRAIGSTSVISDPCSVVKELLDNALDASATSVSVEISPNTLDVIQVKDNGHGIPAEDHPCVCKHAFTSKISTINDLKNVGGSSLGFRGEALASIADMSGGVTVITRVASEIVASNLEYGRDGELSQSQKTSHPVGTTVRIRNFLKHIPVRRQTALKGATKCLAKIKALVQAYAMAQPSKRFSFKVIKARNENNNWSFVPGADIALADASVKVVGRDVASCCTTKESTCTPNAHNAANLDQKTYLVTAFLPKADADFSKANNKGQFLSIDGRPLSTSRGVGHDIVKLFKSYVRAASSKGEAPKSVSDPFLCLQLRCPLGSYDVNIEPGKDDVLFEDRELVFALIGNLFADNYGALPDAATKNSAKKAASSNDPANDAGFDLLMARKPAQASQIVSIEESGPLDVPLITSPGTQRSSHSPSVASSEQTPHNGGRGRGLDNNLVSGSGSSRHINPWSISRINASFQAPEPGDAPSSAVPLSPATTSQAARQRHTPQRPTLTSPVRNSEQSSPVYSTRTPVSPLNHRRNPPTPHESPLQPASSISASRRAARERDRERYGNGALDTWFQRTTQASLDARSPEALGEADEASLTLSQLAEQRFNPPRGVPVITLPLKNNTRSLSHDPRREQTPDPSPQQIDRSASPDNDHQTRSMDSGRGFPVLENWAASIHEGFTPESSAELEKALDFERRKREANQLYRTRSKQLNVGARIPSSNSPHRSRYLAAKAALAADSTGDSPPSAMVLPPGDPRSYLISLQANPLSNDSVDAPGMLRRSRTSRLPFERIPEGLDLHNLRLPVKACSLDIHESFNLTARHDHYTGGGDEPESSLLSGVTALLPFWNEKLNTILSKGYKTNDSLQPPDLCIDISTAIADLGRHFRTAESQSP</sequence>
<name>A0A9W9R7R4_9EURO</name>
<feature type="domain" description="DNA mismatch repair protein S5" evidence="4">
    <location>
        <begin position="219"/>
        <end position="362"/>
    </location>
</feature>
<evidence type="ECO:0000259" key="4">
    <source>
        <dbReference type="SMART" id="SM01340"/>
    </source>
</evidence>
<reference evidence="5" key="2">
    <citation type="journal article" date="2023" name="IMA Fungus">
        <title>Comparative genomic study of the Penicillium genus elucidates a diverse pangenome and 15 lateral gene transfer events.</title>
        <authorList>
            <person name="Petersen C."/>
            <person name="Sorensen T."/>
            <person name="Nielsen M.R."/>
            <person name="Sondergaard T.E."/>
            <person name="Sorensen J.L."/>
            <person name="Fitzpatrick D.A."/>
            <person name="Frisvad J.C."/>
            <person name="Nielsen K.L."/>
        </authorList>
    </citation>
    <scope>NUCLEOTIDE SEQUENCE</scope>
    <source>
        <strain evidence="5">IBT 29864</strain>
    </source>
</reference>
<dbReference type="GO" id="GO:0030983">
    <property type="term" value="F:mismatched DNA binding"/>
    <property type="evidence" value="ECO:0007669"/>
    <property type="project" value="InterPro"/>
</dbReference>
<dbReference type="GO" id="GO:0006298">
    <property type="term" value="P:mismatch repair"/>
    <property type="evidence" value="ECO:0007669"/>
    <property type="project" value="InterPro"/>
</dbReference>
<dbReference type="GeneID" id="81444450"/>
<reference evidence="5" key="1">
    <citation type="submission" date="2022-11" db="EMBL/GenBank/DDBJ databases">
        <authorList>
            <person name="Petersen C."/>
        </authorList>
    </citation>
    <scope>NUCLEOTIDE SEQUENCE</scope>
    <source>
        <strain evidence="5">IBT 29864</strain>
    </source>
</reference>
<dbReference type="NCBIfam" id="TIGR00585">
    <property type="entry name" value="mutl"/>
    <property type="match status" value="1"/>
</dbReference>
<dbReference type="GO" id="GO:0005524">
    <property type="term" value="F:ATP binding"/>
    <property type="evidence" value="ECO:0007669"/>
    <property type="project" value="InterPro"/>
</dbReference>
<keyword evidence="2" id="KW-0227">DNA damage</keyword>
<comment type="similarity">
    <text evidence="1">Belongs to the DNA mismatch repair MutL/HexB family.</text>
</comment>
<accession>A0A9W9R7R4</accession>
<evidence type="ECO:0000313" key="6">
    <source>
        <dbReference type="Proteomes" id="UP001147782"/>
    </source>
</evidence>
<organism evidence="5 6">
    <name type="scientific">Penicillium cataractarum</name>
    <dbReference type="NCBI Taxonomy" id="2100454"/>
    <lineage>
        <taxon>Eukaryota</taxon>
        <taxon>Fungi</taxon>
        <taxon>Dikarya</taxon>
        <taxon>Ascomycota</taxon>
        <taxon>Pezizomycotina</taxon>
        <taxon>Eurotiomycetes</taxon>
        <taxon>Eurotiomycetidae</taxon>
        <taxon>Eurotiales</taxon>
        <taxon>Aspergillaceae</taxon>
        <taxon>Penicillium</taxon>
    </lineage>
</organism>
<feature type="compositionally biased region" description="Basic and acidic residues" evidence="3">
    <location>
        <begin position="556"/>
        <end position="565"/>
    </location>
</feature>
<dbReference type="FunFam" id="3.30.565.10:FF:000017">
    <property type="entry name" value="PMS1 homolog 1, mismatch repair system component"/>
    <property type="match status" value="1"/>
</dbReference>
<dbReference type="InterPro" id="IPR020568">
    <property type="entry name" value="Ribosomal_Su5_D2-typ_SF"/>
</dbReference>
<gene>
    <name evidence="5" type="ORF">N7496_012358</name>
</gene>
<dbReference type="Pfam" id="PF01119">
    <property type="entry name" value="DNA_mis_repair"/>
    <property type="match status" value="1"/>
</dbReference>
<dbReference type="InterPro" id="IPR013507">
    <property type="entry name" value="DNA_mismatch_S5_2-like"/>
</dbReference>
<dbReference type="Proteomes" id="UP001147782">
    <property type="component" value="Unassembled WGS sequence"/>
</dbReference>
<dbReference type="GO" id="GO:0032389">
    <property type="term" value="C:MutLalpha complex"/>
    <property type="evidence" value="ECO:0007669"/>
    <property type="project" value="TreeGrafter"/>
</dbReference>
<keyword evidence="6" id="KW-1185">Reference proteome</keyword>
<dbReference type="EMBL" id="JAPZBS010000010">
    <property type="protein sequence ID" value="KAJ5355146.1"/>
    <property type="molecule type" value="Genomic_DNA"/>
</dbReference>
<evidence type="ECO:0000256" key="2">
    <source>
        <dbReference type="ARBA" id="ARBA00022763"/>
    </source>
</evidence>
<dbReference type="PROSITE" id="PS00058">
    <property type="entry name" value="DNA_MISMATCH_REPAIR_1"/>
    <property type="match status" value="1"/>
</dbReference>
<evidence type="ECO:0000256" key="1">
    <source>
        <dbReference type="ARBA" id="ARBA00006082"/>
    </source>
</evidence>
<evidence type="ECO:0000313" key="5">
    <source>
        <dbReference type="EMBL" id="KAJ5355146.1"/>
    </source>
</evidence>
<dbReference type="PANTHER" id="PTHR10073">
    <property type="entry name" value="DNA MISMATCH REPAIR PROTEIN MLH, PMS, MUTL"/>
    <property type="match status" value="1"/>
</dbReference>
<dbReference type="InterPro" id="IPR036890">
    <property type="entry name" value="HATPase_C_sf"/>
</dbReference>
<dbReference type="InterPro" id="IPR002099">
    <property type="entry name" value="MutL/Mlh/PMS"/>
</dbReference>
<dbReference type="PANTHER" id="PTHR10073:SF41">
    <property type="entry name" value="MISMATCH REPAIR PROTEIN, PUTATIVE (AFU_ORTHOLOGUE AFUA_8G05820)-RELATED"/>
    <property type="match status" value="1"/>
</dbReference>
<dbReference type="SMART" id="SM01340">
    <property type="entry name" value="DNA_mis_repair"/>
    <property type="match status" value="1"/>
</dbReference>
<dbReference type="InterPro" id="IPR014762">
    <property type="entry name" value="DNA_mismatch_repair_CS"/>
</dbReference>
<dbReference type="InterPro" id="IPR014721">
    <property type="entry name" value="Ribsml_uS5_D2-typ_fold_subgr"/>
</dbReference>
<dbReference type="InterPro" id="IPR038973">
    <property type="entry name" value="MutL/Mlh/Pms-like"/>
</dbReference>
<feature type="compositionally biased region" description="Polar residues" evidence="3">
    <location>
        <begin position="642"/>
        <end position="651"/>
    </location>
</feature>
<dbReference type="GO" id="GO:0016887">
    <property type="term" value="F:ATP hydrolysis activity"/>
    <property type="evidence" value="ECO:0007669"/>
    <property type="project" value="InterPro"/>
</dbReference>
<dbReference type="RefSeq" id="XP_056549169.1">
    <property type="nucleotide sequence ID" value="XM_056705271.1"/>
</dbReference>
<dbReference type="InterPro" id="IPR003594">
    <property type="entry name" value="HATPase_dom"/>
</dbReference>
<proteinExistence type="inferred from homology"/>
<dbReference type="GO" id="GO:0061982">
    <property type="term" value="P:meiosis I cell cycle process"/>
    <property type="evidence" value="ECO:0007669"/>
    <property type="project" value="UniProtKB-ARBA"/>
</dbReference>
<dbReference type="SUPFAM" id="SSF54211">
    <property type="entry name" value="Ribosomal protein S5 domain 2-like"/>
    <property type="match status" value="1"/>
</dbReference>
<feature type="compositionally biased region" description="Polar residues" evidence="3">
    <location>
        <begin position="503"/>
        <end position="528"/>
    </location>
</feature>
<feature type="region of interest" description="Disordered" evidence="3">
    <location>
        <begin position="472"/>
        <end position="572"/>
    </location>
</feature>
<evidence type="ECO:0000256" key="3">
    <source>
        <dbReference type="SAM" id="MobiDB-lite"/>
    </source>
</evidence>
<dbReference type="Gene3D" id="3.30.230.10">
    <property type="match status" value="1"/>
</dbReference>
<dbReference type="AlphaFoldDB" id="A0A9W9R7R4"/>
<dbReference type="GO" id="GO:0140664">
    <property type="term" value="F:ATP-dependent DNA damage sensor activity"/>
    <property type="evidence" value="ECO:0007669"/>
    <property type="project" value="InterPro"/>
</dbReference>
<protein>
    <submittedName>
        <fullName evidence="5">DNA mismatch repair protein C-terminal</fullName>
    </submittedName>
</protein>
<feature type="compositionally biased region" description="Basic and acidic residues" evidence="3">
    <location>
        <begin position="628"/>
        <end position="637"/>
    </location>
</feature>
<comment type="caution">
    <text evidence="5">The sequence shown here is derived from an EMBL/GenBank/DDBJ whole genome shotgun (WGS) entry which is preliminary data.</text>
</comment>
<dbReference type="SUPFAM" id="SSF55874">
    <property type="entry name" value="ATPase domain of HSP90 chaperone/DNA topoisomerase II/histidine kinase"/>
    <property type="match status" value="1"/>
</dbReference>
<dbReference type="OrthoDB" id="10263226at2759"/>